<gene>
    <name evidence="1" type="ORF">L0668_05595</name>
</gene>
<sequence length="85" mass="9216">MIFLFSSQSVAKSDSQSSLLASNVNIEFNNTELKLDDGDSCNPALLCKNNIESIVITLNSAVLASSYIPVVNSYSIYVRAPPLIF</sequence>
<comment type="caution">
    <text evidence="1">The sequence shown here is derived from an EMBL/GenBank/DDBJ whole genome shotgun (WGS) entry which is preliminary data.</text>
</comment>
<evidence type="ECO:0000313" key="2">
    <source>
        <dbReference type="Proteomes" id="UP001521137"/>
    </source>
</evidence>
<proteinExistence type="predicted"/>
<evidence type="ECO:0000313" key="1">
    <source>
        <dbReference type="EMBL" id="MCF2947573.1"/>
    </source>
</evidence>
<organism evidence="1 2">
    <name type="scientific">Paraglaciecola algarum</name>
    <dbReference type="NCBI Taxonomy" id="3050085"/>
    <lineage>
        <taxon>Bacteria</taxon>
        <taxon>Pseudomonadati</taxon>
        <taxon>Pseudomonadota</taxon>
        <taxon>Gammaproteobacteria</taxon>
        <taxon>Alteromonadales</taxon>
        <taxon>Alteromonadaceae</taxon>
        <taxon>Paraglaciecola</taxon>
    </lineage>
</organism>
<dbReference type="EMBL" id="JAKGAS010000002">
    <property type="protein sequence ID" value="MCF2947573.1"/>
    <property type="molecule type" value="Genomic_DNA"/>
</dbReference>
<protein>
    <submittedName>
        <fullName evidence="1">Uncharacterized protein</fullName>
    </submittedName>
</protein>
<dbReference type="Proteomes" id="UP001521137">
    <property type="component" value="Unassembled WGS sequence"/>
</dbReference>
<dbReference type="RefSeq" id="WP_235311094.1">
    <property type="nucleotide sequence ID" value="NZ_JAKGAS010000002.1"/>
</dbReference>
<keyword evidence="2" id="KW-1185">Reference proteome</keyword>
<accession>A0ABS9D6B0</accession>
<reference evidence="1 2" key="1">
    <citation type="submission" date="2022-01" db="EMBL/GenBank/DDBJ databases">
        <title>Paraglaciecola sp. G1-23.</title>
        <authorList>
            <person name="Jin M.S."/>
            <person name="Han D.M."/>
            <person name="Kim H.M."/>
            <person name="Jeon C.O."/>
        </authorList>
    </citation>
    <scope>NUCLEOTIDE SEQUENCE [LARGE SCALE GENOMIC DNA]</scope>
    <source>
        <strain evidence="1 2">G1-23</strain>
    </source>
</reference>
<name>A0ABS9D6B0_9ALTE</name>